<evidence type="ECO:0000256" key="3">
    <source>
        <dbReference type="ARBA" id="ARBA00023172"/>
    </source>
</evidence>
<keyword evidence="3" id="KW-0233">DNA recombination</keyword>
<dbReference type="InterPro" id="IPR011010">
    <property type="entry name" value="DNA_brk_join_enz"/>
</dbReference>
<dbReference type="Gene3D" id="1.10.150.130">
    <property type="match status" value="1"/>
</dbReference>
<comment type="similarity">
    <text evidence="1">Belongs to the 'phage' integrase family.</text>
</comment>
<evidence type="ECO:0000256" key="2">
    <source>
        <dbReference type="ARBA" id="ARBA00023125"/>
    </source>
</evidence>
<dbReference type="SUPFAM" id="SSF56349">
    <property type="entry name" value="DNA breaking-rejoining enzymes"/>
    <property type="match status" value="1"/>
</dbReference>
<dbReference type="InterPro" id="IPR013762">
    <property type="entry name" value="Integrase-like_cat_sf"/>
</dbReference>
<accession>A0A9X2GG31</accession>
<sequence>MTTSRTYPFPSAGVPSDALTPSAPPPGQGTAGSLAADDRGAADLASQDEGEPLQPTAILRPDSGQHTSNGYVGTGAGLPEVAGRRFGQAAPPPPRALVRSVGEIAGLSPRRRRGDGGEVAGHDVDRVDALEPAAWHAAVTWLQDQDTAETRRTYLGCLSGFLVWLNTLDAARRPAGLLTVTEDHLKAYKDDALSGRLRHGVRKPGTPLSAATVAKRITALRSFFHYAHRRRATGHNPAMYVEPPPTPRTGRTFPLSKAEAGQLRDGLRKLAKSRPDAAAAVAILAGLGTRSGSLPALTVGDIRWIVGFDGARHLTVSFRNKGGIEELLPLPKLATDLLKPLLEDRPATELLFSKPGGRPIDRWWVRDALRQAAPLGGIPKERAAELYPHMLRSTFITHAFALGLAPDKVQRAARHANLATTMRYNHPDQDLGGHAAYQLEADLTAQEEVPPT</sequence>
<dbReference type="GO" id="GO:0015074">
    <property type="term" value="P:DNA integration"/>
    <property type="evidence" value="ECO:0007669"/>
    <property type="project" value="InterPro"/>
</dbReference>
<dbReference type="CDD" id="cd00397">
    <property type="entry name" value="DNA_BRE_C"/>
    <property type="match status" value="1"/>
</dbReference>
<dbReference type="Pfam" id="PF00589">
    <property type="entry name" value="Phage_integrase"/>
    <property type="match status" value="1"/>
</dbReference>
<dbReference type="EMBL" id="JAMZEB010000001">
    <property type="protein sequence ID" value="MCP2353428.1"/>
    <property type="molecule type" value="Genomic_DNA"/>
</dbReference>
<dbReference type="RefSeq" id="WP_253739963.1">
    <property type="nucleotide sequence ID" value="NZ_BAABKA010000020.1"/>
</dbReference>
<feature type="region of interest" description="Disordered" evidence="5">
    <location>
        <begin position="1"/>
        <end position="76"/>
    </location>
</feature>
<dbReference type="Gene3D" id="1.10.443.10">
    <property type="entry name" value="Intergrase catalytic core"/>
    <property type="match status" value="1"/>
</dbReference>
<dbReference type="InterPro" id="IPR002104">
    <property type="entry name" value="Integrase_catalytic"/>
</dbReference>
<dbReference type="PROSITE" id="PS51898">
    <property type="entry name" value="TYR_RECOMBINASE"/>
    <property type="match status" value="1"/>
</dbReference>
<evidence type="ECO:0000313" key="8">
    <source>
        <dbReference type="EMBL" id="MCP2353428.1"/>
    </source>
</evidence>
<dbReference type="InterPro" id="IPR050090">
    <property type="entry name" value="Tyrosine_recombinase_XerCD"/>
</dbReference>
<evidence type="ECO:0000313" key="9">
    <source>
        <dbReference type="Proteomes" id="UP001139648"/>
    </source>
</evidence>
<dbReference type="AlphaFoldDB" id="A0A9X2GG31"/>
<feature type="domain" description="Core-binding (CB)" evidence="7">
    <location>
        <begin position="132"/>
        <end position="228"/>
    </location>
</feature>
<dbReference type="Proteomes" id="UP001139648">
    <property type="component" value="Unassembled WGS sequence"/>
</dbReference>
<dbReference type="PANTHER" id="PTHR30349">
    <property type="entry name" value="PHAGE INTEGRASE-RELATED"/>
    <property type="match status" value="1"/>
</dbReference>
<evidence type="ECO:0000256" key="5">
    <source>
        <dbReference type="SAM" id="MobiDB-lite"/>
    </source>
</evidence>
<dbReference type="PROSITE" id="PS51900">
    <property type="entry name" value="CB"/>
    <property type="match status" value="1"/>
</dbReference>
<dbReference type="InterPro" id="IPR010998">
    <property type="entry name" value="Integrase_recombinase_N"/>
</dbReference>
<comment type="caution">
    <text evidence="8">The sequence shown here is derived from an EMBL/GenBank/DDBJ whole genome shotgun (WGS) entry which is preliminary data.</text>
</comment>
<reference evidence="8" key="1">
    <citation type="submission" date="2022-06" db="EMBL/GenBank/DDBJ databases">
        <title>Sequencing the genomes of 1000 actinobacteria strains.</title>
        <authorList>
            <person name="Klenk H.-P."/>
        </authorList>
    </citation>
    <scope>NUCLEOTIDE SEQUENCE</scope>
    <source>
        <strain evidence="8">DSM 46694</strain>
    </source>
</reference>
<organism evidence="8 9">
    <name type="scientific">Nonomuraea thailandensis</name>
    <dbReference type="NCBI Taxonomy" id="1188745"/>
    <lineage>
        <taxon>Bacteria</taxon>
        <taxon>Bacillati</taxon>
        <taxon>Actinomycetota</taxon>
        <taxon>Actinomycetes</taxon>
        <taxon>Streptosporangiales</taxon>
        <taxon>Streptosporangiaceae</taxon>
        <taxon>Nonomuraea</taxon>
    </lineage>
</organism>
<gene>
    <name evidence="8" type="ORF">HD597_000448</name>
</gene>
<evidence type="ECO:0000259" key="6">
    <source>
        <dbReference type="PROSITE" id="PS51898"/>
    </source>
</evidence>
<dbReference type="GO" id="GO:0003677">
    <property type="term" value="F:DNA binding"/>
    <property type="evidence" value="ECO:0007669"/>
    <property type="project" value="UniProtKB-UniRule"/>
</dbReference>
<evidence type="ECO:0000256" key="1">
    <source>
        <dbReference type="ARBA" id="ARBA00008857"/>
    </source>
</evidence>
<protein>
    <submittedName>
        <fullName evidence="8">Integrase</fullName>
    </submittedName>
</protein>
<feature type="domain" description="Tyr recombinase" evidence="6">
    <location>
        <begin position="250"/>
        <end position="438"/>
    </location>
</feature>
<name>A0A9X2GG31_9ACTN</name>
<dbReference type="InterPro" id="IPR044068">
    <property type="entry name" value="CB"/>
</dbReference>
<evidence type="ECO:0000259" key="7">
    <source>
        <dbReference type="PROSITE" id="PS51900"/>
    </source>
</evidence>
<evidence type="ECO:0000256" key="4">
    <source>
        <dbReference type="PROSITE-ProRule" id="PRU01248"/>
    </source>
</evidence>
<proteinExistence type="inferred from homology"/>
<keyword evidence="9" id="KW-1185">Reference proteome</keyword>
<dbReference type="GO" id="GO:0006310">
    <property type="term" value="P:DNA recombination"/>
    <property type="evidence" value="ECO:0007669"/>
    <property type="project" value="UniProtKB-KW"/>
</dbReference>
<keyword evidence="2 4" id="KW-0238">DNA-binding</keyword>
<dbReference type="PANTHER" id="PTHR30349:SF41">
    <property type="entry name" value="INTEGRASE_RECOMBINASE PROTEIN MJ0367-RELATED"/>
    <property type="match status" value="1"/>
</dbReference>